<protein>
    <recommendedName>
        <fullName evidence="13">Fructokinase</fullName>
        <ecNumber evidence="11">2.7.1.4</ecNumber>
    </recommendedName>
</protein>
<dbReference type="AlphaFoldDB" id="A0A839A6H5"/>
<evidence type="ECO:0000256" key="1">
    <source>
        <dbReference type="ARBA" id="ARBA00001946"/>
    </source>
</evidence>
<dbReference type="Gene3D" id="3.30.420.40">
    <property type="match status" value="2"/>
</dbReference>
<reference evidence="14 15" key="1">
    <citation type="submission" date="2020-06" db="EMBL/GenBank/DDBJ databases">
        <title>Reclassification of Facklamia ignava, Facklamia soureckii and Facklami tabacinasalis as Falseniella iganva gen. nov., comb. nov., Hutsoniella ignava gen. nov., comb. nov., and Ruoffia tabacinasalis gen. nov., comb. nov and description of Ruoffia haltotolerans sp. nov., isolated from hypersaline Inland Sea of Qatar.</title>
        <authorList>
            <person name="Fotedar R."/>
            <person name="Sankaranarayanan K."/>
            <person name="Lawson P."/>
            <person name="Caldwell M."/>
            <person name="Zeyara A."/>
            <person name="Al Malki A."/>
            <person name="Ali M."/>
        </authorList>
    </citation>
    <scope>NUCLEOTIDE SEQUENCE [LARGE SCALE GENOMIC DNA]</scope>
    <source>
        <strain evidence="14 15">INB8</strain>
    </source>
</reference>
<organism evidence="14 15">
    <name type="scientific">Ruoffia halotolerans</name>
    <dbReference type="NCBI Taxonomy" id="2748684"/>
    <lineage>
        <taxon>Bacteria</taxon>
        <taxon>Bacillati</taxon>
        <taxon>Bacillota</taxon>
        <taxon>Bacilli</taxon>
        <taxon>Lactobacillales</taxon>
        <taxon>Aerococcaceae</taxon>
        <taxon>Ruoffia</taxon>
    </lineage>
</organism>
<keyword evidence="15" id="KW-1185">Reference proteome</keyword>
<comment type="cofactor">
    <cofactor evidence="1">
        <name>Mg(2+)</name>
        <dbReference type="ChEBI" id="CHEBI:18420"/>
    </cofactor>
</comment>
<name>A0A839A6H5_9LACT</name>
<dbReference type="GO" id="GO:0005524">
    <property type="term" value="F:ATP binding"/>
    <property type="evidence" value="ECO:0007669"/>
    <property type="project" value="UniProtKB-KW"/>
</dbReference>
<dbReference type="FunFam" id="3.30.420.40:FF:000136">
    <property type="entry name" value="Putative fructokinase"/>
    <property type="match status" value="1"/>
</dbReference>
<dbReference type="SUPFAM" id="SSF53067">
    <property type="entry name" value="Actin-like ATPase domain"/>
    <property type="match status" value="1"/>
</dbReference>
<dbReference type="CDD" id="cd24067">
    <property type="entry name" value="ASKHA_NBD_ROK_BsFRK-like"/>
    <property type="match status" value="1"/>
</dbReference>
<dbReference type="GO" id="GO:0008865">
    <property type="term" value="F:fructokinase activity"/>
    <property type="evidence" value="ECO:0007669"/>
    <property type="project" value="UniProtKB-EC"/>
</dbReference>
<dbReference type="GO" id="GO:0046872">
    <property type="term" value="F:metal ion binding"/>
    <property type="evidence" value="ECO:0007669"/>
    <property type="project" value="UniProtKB-KW"/>
</dbReference>
<keyword evidence="4" id="KW-0479">Metal-binding</keyword>
<evidence type="ECO:0000256" key="4">
    <source>
        <dbReference type="ARBA" id="ARBA00022723"/>
    </source>
</evidence>
<dbReference type="Proteomes" id="UP000571018">
    <property type="component" value="Unassembled WGS sequence"/>
</dbReference>
<sequence>MLYGAIEAGGTKFVCAVGNEKYETVDKISIETSQPEETFEQVINFFNKYSDEMTSIGIGSFGPINNDMNSSKYGYITNTPKLLWKDFDFLGTLKSSFNIPMYWTTDVNASANGEYHFGSGKDLTSIVYITIGTGVGGGAIQNGEYIGGASHPEMGHMIVHPYDDKAEKGICPYHDFCLEGLACGPAIEHRTGVKGKDLDSDSKEWDIEAYYIAQAVYNITYILRPERVILGGGVMHKEMLLEKVQLKYQELAGDYLEIDDIKKYIVLPELGDEAAIKGCYQLAERAISMK</sequence>
<comment type="catalytic activity">
    <reaction evidence="12">
        <text>D-fructose + ATP = D-fructose 6-phosphate + ADP + H(+)</text>
        <dbReference type="Rhea" id="RHEA:16125"/>
        <dbReference type="ChEBI" id="CHEBI:15378"/>
        <dbReference type="ChEBI" id="CHEBI:30616"/>
        <dbReference type="ChEBI" id="CHEBI:37721"/>
        <dbReference type="ChEBI" id="CHEBI:61527"/>
        <dbReference type="ChEBI" id="CHEBI:456216"/>
        <dbReference type="EC" id="2.7.1.4"/>
    </reaction>
</comment>
<keyword evidence="7" id="KW-0862">Zinc</keyword>
<dbReference type="FunFam" id="3.30.420.40:FF:000153">
    <property type="entry name" value="Putative fructokinase"/>
    <property type="match status" value="1"/>
</dbReference>
<comment type="caution">
    <text evidence="14">The sequence shown here is derived from an EMBL/GenBank/DDBJ whole genome shotgun (WGS) entry which is preliminary data.</text>
</comment>
<evidence type="ECO:0000256" key="8">
    <source>
        <dbReference type="ARBA" id="ARBA00022840"/>
    </source>
</evidence>
<gene>
    <name evidence="14" type="ORF">HW423_07375</name>
</gene>
<keyword evidence="9" id="KW-0460">Magnesium</keyword>
<evidence type="ECO:0000256" key="5">
    <source>
        <dbReference type="ARBA" id="ARBA00022741"/>
    </source>
</evidence>
<proteinExistence type="inferred from homology"/>
<keyword evidence="5" id="KW-0547">Nucleotide-binding</keyword>
<dbReference type="Pfam" id="PF00480">
    <property type="entry name" value="ROK"/>
    <property type="match status" value="1"/>
</dbReference>
<evidence type="ECO:0000256" key="7">
    <source>
        <dbReference type="ARBA" id="ARBA00022833"/>
    </source>
</evidence>
<dbReference type="InterPro" id="IPR043129">
    <property type="entry name" value="ATPase_NBD"/>
</dbReference>
<dbReference type="EC" id="2.7.1.4" evidence="11"/>
<keyword evidence="6" id="KW-0418">Kinase</keyword>
<evidence type="ECO:0000256" key="2">
    <source>
        <dbReference type="ARBA" id="ARBA00006479"/>
    </source>
</evidence>
<evidence type="ECO:0000256" key="9">
    <source>
        <dbReference type="ARBA" id="ARBA00022842"/>
    </source>
</evidence>
<evidence type="ECO:0000256" key="11">
    <source>
        <dbReference type="ARBA" id="ARBA00038887"/>
    </source>
</evidence>
<accession>A0A839A6H5</accession>
<evidence type="ECO:0000256" key="12">
    <source>
        <dbReference type="ARBA" id="ARBA00048451"/>
    </source>
</evidence>
<dbReference type="PROSITE" id="PS01125">
    <property type="entry name" value="ROK"/>
    <property type="match status" value="1"/>
</dbReference>
<keyword evidence="3" id="KW-0808">Transferase</keyword>
<keyword evidence="10" id="KW-0119">Carbohydrate metabolism</keyword>
<evidence type="ECO:0000313" key="15">
    <source>
        <dbReference type="Proteomes" id="UP000571018"/>
    </source>
</evidence>
<dbReference type="InterPro" id="IPR000600">
    <property type="entry name" value="ROK"/>
</dbReference>
<evidence type="ECO:0000256" key="10">
    <source>
        <dbReference type="ARBA" id="ARBA00023277"/>
    </source>
</evidence>
<evidence type="ECO:0000256" key="6">
    <source>
        <dbReference type="ARBA" id="ARBA00022777"/>
    </source>
</evidence>
<dbReference type="InterPro" id="IPR049874">
    <property type="entry name" value="ROK_cs"/>
</dbReference>
<dbReference type="InterPro" id="IPR051804">
    <property type="entry name" value="Carb_Metab_Reg_Kinase/Isom"/>
</dbReference>
<dbReference type="PANTHER" id="PTHR42742:SF3">
    <property type="entry name" value="FRUCTOKINASE"/>
    <property type="match status" value="1"/>
</dbReference>
<dbReference type="RefSeq" id="WP_218931293.1">
    <property type="nucleotide sequence ID" value="NZ_JACAOA010000018.1"/>
</dbReference>
<evidence type="ECO:0000256" key="3">
    <source>
        <dbReference type="ARBA" id="ARBA00022679"/>
    </source>
</evidence>
<dbReference type="EMBL" id="JACAOA010000018">
    <property type="protein sequence ID" value="MBA5729602.1"/>
    <property type="molecule type" value="Genomic_DNA"/>
</dbReference>
<comment type="similarity">
    <text evidence="2">Belongs to the ROK (NagC/XylR) family.</text>
</comment>
<evidence type="ECO:0000256" key="13">
    <source>
        <dbReference type="ARBA" id="ARBA00074653"/>
    </source>
</evidence>
<keyword evidence="8" id="KW-0067">ATP-binding</keyword>
<dbReference type="PANTHER" id="PTHR42742">
    <property type="entry name" value="TRANSCRIPTIONAL REPRESSOR MPRA"/>
    <property type="match status" value="1"/>
</dbReference>
<evidence type="ECO:0000313" key="14">
    <source>
        <dbReference type="EMBL" id="MBA5729602.1"/>
    </source>
</evidence>